<feature type="coiled-coil region" evidence="5">
    <location>
        <begin position="299"/>
        <end position="326"/>
    </location>
</feature>
<dbReference type="PROSITE" id="PS51999">
    <property type="entry name" value="ZF_GRF"/>
    <property type="match status" value="1"/>
</dbReference>
<evidence type="ECO:0000256" key="4">
    <source>
        <dbReference type="PROSITE-ProRule" id="PRU01343"/>
    </source>
</evidence>
<keyword evidence="1" id="KW-0479">Metal-binding</keyword>
<dbReference type="EMBL" id="KQ947427">
    <property type="protein sequence ID" value="KUJ11244.1"/>
    <property type="molecule type" value="Genomic_DNA"/>
</dbReference>
<sequence length="349" mass="38811">MFTTPKKPRGSYTPYSSSPSKVRLNGLFADGIWQCSNCNPRLPAAHFQVKKDGPNQGNWFYTCQESRDNGCGFFLWDDKAAGREMRAVIGNTRSAADAARDKRTIEGHSAASNKFMADLAKANEDEFGDFSLSAEDEQKLVDAVEEADAGEYPQTPRKAIKTSEFMTTGSKRKRDEDTLPTPNSGSYKPNMANSLRKDEDVFNTPSSRLKGGMWDGHERLGLRSPSATPTPSRFQDPSTDDNSPSKTTQNCDISEEVLELLKSQHIDEEASSNLRTLLSKHALKISGIVKGRDITRMALKTKDAKIAELQQKITALEAEREMDKTVIRHFKADMAHSVEKRRGRGRGKT</sequence>
<evidence type="ECO:0000259" key="7">
    <source>
        <dbReference type="PROSITE" id="PS51999"/>
    </source>
</evidence>
<feature type="compositionally biased region" description="Polar residues" evidence="6">
    <location>
        <begin position="180"/>
        <end position="193"/>
    </location>
</feature>
<evidence type="ECO:0000313" key="8">
    <source>
        <dbReference type="EMBL" id="KUJ11244.1"/>
    </source>
</evidence>
<dbReference type="OrthoDB" id="430051at2759"/>
<name>A0A194WU92_MOLSC</name>
<dbReference type="GO" id="GO:0008270">
    <property type="term" value="F:zinc ion binding"/>
    <property type="evidence" value="ECO:0007669"/>
    <property type="project" value="UniProtKB-KW"/>
</dbReference>
<evidence type="ECO:0000256" key="5">
    <source>
        <dbReference type="SAM" id="Coils"/>
    </source>
</evidence>
<evidence type="ECO:0000256" key="6">
    <source>
        <dbReference type="SAM" id="MobiDB-lite"/>
    </source>
</evidence>
<reference evidence="8 9" key="1">
    <citation type="submission" date="2015-10" db="EMBL/GenBank/DDBJ databases">
        <title>Full genome of DAOMC 229536 Phialocephala scopiformis, a fungal endophyte of spruce producing the potent anti-insectan compound rugulosin.</title>
        <authorList>
            <consortium name="DOE Joint Genome Institute"/>
            <person name="Walker A.K."/>
            <person name="Frasz S.L."/>
            <person name="Seifert K.A."/>
            <person name="Miller J.D."/>
            <person name="Mondo S.J."/>
            <person name="Labutti K."/>
            <person name="Lipzen A."/>
            <person name="Dockter R."/>
            <person name="Kennedy M."/>
            <person name="Grigoriev I.V."/>
            <person name="Spatafora J.W."/>
        </authorList>
    </citation>
    <scope>NUCLEOTIDE SEQUENCE [LARGE SCALE GENOMIC DNA]</scope>
    <source>
        <strain evidence="8 9">CBS 120377</strain>
    </source>
</reference>
<dbReference type="GeneID" id="28819575"/>
<dbReference type="Pfam" id="PF06839">
    <property type="entry name" value="Zn_ribbon_GRF"/>
    <property type="match status" value="1"/>
</dbReference>
<keyword evidence="3" id="KW-0862">Zinc</keyword>
<dbReference type="InParanoid" id="A0A194WU92"/>
<protein>
    <recommendedName>
        <fullName evidence="7">GRF-type domain-containing protein</fullName>
    </recommendedName>
</protein>
<keyword evidence="5" id="KW-0175">Coiled coil</keyword>
<dbReference type="InterPro" id="IPR010666">
    <property type="entry name" value="Znf_GRF"/>
</dbReference>
<evidence type="ECO:0000256" key="3">
    <source>
        <dbReference type="ARBA" id="ARBA00022833"/>
    </source>
</evidence>
<evidence type="ECO:0000313" key="9">
    <source>
        <dbReference type="Proteomes" id="UP000070700"/>
    </source>
</evidence>
<dbReference type="STRING" id="149040.A0A194WU92"/>
<dbReference type="AlphaFoldDB" id="A0A194WU92"/>
<gene>
    <name evidence="8" type="ORF">LY89DRAFT_595255</name>
</gene>
<organism evidence="8 9">
    <name type="scientific">Mollisia scopiformis</name>
    <name type="common">Conifer needle endophyte fungus</name>
    <name type="synonym">Phialocephala scopiformis</name>
    <dbReference type="NCBI Taxonomy" id="149040"/>
    <lineage>
        <taxon>Eukaryota</taxon>
        <taxon>Fungi</taxon>
        <taxon>Dikarya</taxon>
        <taxon>Ascomycota</taxon>
        <taxon>Pezizomycotina</taxon>
        <taxon>Leotiomycetes</taxon>
        <taxon>Helotiales</taxon>
        <taxon>Mollisiaceae</taxon>
        <taxon>Mollisia</taxon>
    </lineage>
</organism>
<dbReference type="RefSeq" id="XP_018065599.1">
    <property type="nucleotide sequence ID" value="XM_018209849.1"/>
</dbReference>
<keyword evidence="2 4" id="KW-0863">Zinc-finger</keyword>
<keyword evidence="9" id="KW-1185">Reference proteome</keyword>
<feature type="region of interest" description="Disordered" evidence="6">
    <location>
        <begin position="146"/>
        <end position="250"/>
    </location>
</feature>
<evidence type="ECO:0000256" key="2">
    <source>
        <dbReference type="ARBA" id="ARBA00022771"/>
    </source>
</evidence>
<feature type="domain" description="GRF-type" evidence="7">
    <location>
        <begin position="35"/>
        <end position="80"/>
    </location>
</feature>
<accession>A0A194WU92</accession>
<proteinExistence type="predicted"/>
<evidence type="ECO:0000256" key="1">
    <source>
        <dbReference type="ARBA" id="ARBA00022723"/>
    </source>
</evidence>
<dbReference type="KEGG" id="psco:LY89DRAFT_595255"/>
<feature type="compositionally biased region" description="Polar residues" evidence="6">
    <location>
        <begin position="225"/>
        <end position="250"/>
    </location>
</feature>
<dbReference type="Proteomes" id="UP000070700">
    <property type="component" value="Unassembled WGS sequence"/>
</dbReference>